<dbReference type="Proteomes" id="UP000295830">
    <property type="component" value="Unassembled WGS sequence"/>
</dbReference>
<keyword evidence="2" id="KW-0472">Membrane</keyword>
<evidence type="ECO:0000313" key="6">
    <source>
        <dbReference type="EMBL" id="TDT36980.1"/>
    </source>
</evidence>
<dbReference type="PANTHER" id="PTHR30332:SF17">
    <property type="entry name" value="TYPE IV PILIATION SYSTEM PROTEIN DR_0774-RELATED"/>
    <property type="match status" value="1"/>
</dbReference>
<accession>A0A4R7JGS2</accession>
<evidence type="ECO:0000256" key="4">
    <source>
        <dbReference type="SAM" id="MobiDB-lite"/>
    </source>
</evidence>
<dbReference type="AlphaFoldDB" id="A0A4R7JGS2"/>
<dbReference type="InterPro" id="IPR011514">
    <property type="entry name" value="Secretin_N_2"/>
</dbReference>
<dbReference type="PROSITE" id="PS51257">
    <property type="entry name" value="PROKAR_LIPOPROTEIN"/>
    <property type="match status" value="1"/>
</dbReference>
<dbReference type="Pfam" id="PF07655">
    <property type="entry name" value="Secretin_N_2"/>
    <property type="match status" value="1"/>
</dbReference>
<evidence type="ECO:0000313" key="7">
    <source>
        <dbReference type="Proteomes" id="UP000295830"/>
    </source>
</evidence>
<organism evidence="6 7">
    <name type="scientific">Halospina denitrificans</name>
    <dbReference type="NCBI Taxonomy" id="332522"/>
    <lineage>
        <taxon>Bacteria</taxon>
        <taxon>Pseudomonadati</taxon>
        <taxon>Pseudomonadota</taxon>
        <taxon>Gammaproteobacteria</taxon>
        <taxon>Halospina</taxon>
    </lineage>
</organism>
<feature type="region of interest" description="Disordered" evidence="4">
    <location>
        <begin position="180"/>
        <end position="213"/>
    </location>
</feature>
<feature type="compositionally biased region" description="Polar residues" evidence="4">
    <location>
        <begin position="181"/>
        <end position="192"/>
    </location>
</feature>
<sequence length="567" mass="61030">MEQADRFMGYVLKQIVAGAVSLVVLGGCASNPLMQTSTASSTETTQSIEDSLDEALESAPSESQRQAPDDVTDALMPEMGGGGSASMEEAFNVDARKLPAETFFQSLVDGTDYNAVVHPQVSGSISLELDQVTVPEVMDLVSDMYGFHIERQNNIFRIQPGGVQTRVFQIDYLDIQRRGTSETQVRSGQVTDANGGSSGTRNSNGDDNGVGGAVVGTRITTRSESTFWADLNESLNMIVGDGQNQKVITTPGSGVVVVQATPEKLATVEDYLRRMQLISKRQVILEAKILEVELSDEYQQGINWNAVDEVGGGTIDAGLSSIGAGTQNGGGVFSAALDVGGFDSLIELLGTQGNVQVLSSPRISTVNNEKAVIKVGSDEFFVTDLDFDDSTTAASQTSRSTSVDLTPFFSGISLDVTPQISENDVVTLHVHPAVSEVEDQQKLITIGDEDVTLPLALSTVRETDSVVSARSGEIVVIGGLMQESTEETTSAVPFFSEIPVLGELFKQRRFESRKSELVILLKPMVAGAEQWREDIEGSRERMRELRRIMESTEAPGPKPATSRQRQR</sequence>
<dbReference type="GO" id="GO:0015627">
    <property type="term" value="C:type II protein secretion system complex"/>
    <property type="evidence" value="ECO:0007669"/>
    <property type="project" value="TreeGrafter"/>
</dbReference>
<evidence type="ECO:0000256" key="2">
    <source>
        <dbReference type="ARBA" id="ARBA00023136"/>
    </source>
</evidence>
<dbReference type="GO" id="GO:0009306">
    <property type="term" value="P:protein secretion"/>
    <property type="evidence" value="ECO:0007669"/>
    <property type="project" value="InterPro"/>
</dbReference>
<feature type="compositionally biased region" description="Low complexity" evidence="4">
    <location>
        <begin position="35"/>
        <end position="47"/>
    </location>
</feature>
<dbReference type="Pfam" id="PF00263">
    <property type="entry name" value="Secretin"/>
    <property type="match status" value="1"/>
</dbReference>
<protein>
    <submittedName>
        <fullName evidence="6">MSHA biogenesis protein MshL</fullName>
    </submittedName>
</protein>
<dbReference type="PANTHER" id="PTHR30332">
    <property type="entry name" value="PROBABLE GENERAL SECRETION PATHWAY PROTEIN D"/>
    <property type="match status" value="1"/>
</dbReference>
<dbReference type="EMBL" id="SOAX01000008">
    <property type="protein sequence ID" value="TDT36980.1"/>
    <property type="molecule type" value="Genomic_DNA"/>
</dbReference>
<dbReference type="InterPro" id="IPR013358">
    <property type="entry name" value="Pilus_biogenesis_MshL"/>
</dbReference>
<dbReference type="NCBIfam" id="TIGR02519">
    <property type="entry name" value="pilus_MshL"/>
    <property type="match status" value="1"/>
</dbReference>
<dbReference type="InterPro" id="IPR004846">
    <property type="entry name" value="T2SS/T3SS_dom"/>
</dbReference>
<dbReference type="GO" id="GO:0019867">
    <property type="term" value="C:outer membrane"/>
    <property type="evidence" value="ECO:0007669"/>
    <property type="project" value="InterPro"/>
</dbReference>
<keyword evidence="3" id="KW-0998">Cell outer membrane</keyword>
<comment type="caution">
    <text evidence="6">The sequence shown here is derived from an EMBL/GenBank/DDBJ whole genome shotgun (WGS) entry which is preliminary data.</text>
</comment>
<dbReference type="PRINTS" id="PR00811">
    <property type="entry name" value="BCTERIALGSPD"/>
</dbReference>
<reference evidence="6 7" key="1">
    <citation type="submission" date="2019-03" db="EMBL/GenBank/DDBJ databases">
        <title>Genomic Encyclopedia of Type Strains, Phase IV (KMG-IV): sequencing the most valuable type-strain genomes for metagenomic binning, comparative biology and taxonomic classification.</title>
        <authorList>
            <person name="Goeker M."/>
        </authorList>
    </citation>
    <scope>NUCLEOTIDE SEQUENCE [LARGE SCALE GENOMIC DNA]</scope>
    <source>
        <strain evidence="6 7">DSM 15505</strain>
    </source>
</reference>
<gene>
    <name evidence="6" type="ORF">DES49_2932</name>
</gene>
<evidence type="ECO:0000256" key="3">
    <source>
        <dbReference type="ARBA" id="ARBA00023237"/>
    </source>
</evidence>
<keyword evidence="1" id="KW-0813">Transport</keyword>
<name>A0A4R7JGS2_9GAMM</name>
<dbReference type="InterPro" id="IPR050810">
    <property type="entry name" value="Bact_Secretion_Sys_Channel"/>
</dbReference>
<dbReference type="Gene3D" id="3.30.1370.130">
    <property type="match status" value="1"/>
</dbReference>
<dbReference type="SMART" id="SM00965">
    <property type="entry name" value="STN"/>
    <property type="match status" value="1"/>
</dbReference>
<evidence type="ECO:0000259" key="5">
    <source>
        <dbReference type="SMART" id="SM00965"/>
    </source>
</evidence>
<dbReference type="GO" id="GO:0009297">
    <property type="term" value="P:pilus assembly"/>
    <property type="evidence" value="ECO:0007669"/>
    <property type="project" value="InterPro"/>
</dbReference>
<dbReference type="InterPro" id="IPR001775">
    <property type="entry name" value="GspD/PilQ"/>
</dbReference>
<proteinExistence type="predicted"/>
<dbReference type="InterPro" id="IPR011662">
    <property type="entry name" value="Secretin/TonB_short_N"/>
</dbReference>
<keyword evidence="7" id="KW-1185">Reference proteome</keyword>
<evidence type="ECO:0000256" key="1">
    <source>
        <dbReference type="ARBA" id="ARBA00022448"/>
    </source>
</evidence>
<feature type="domain" description="Secretin/TonB short N-terminal" evidence="5">
    <location>
        <begin position="113"/>
        <end position="161"/>
    </location>
</feature>
<feature type="region of interest" description="Disordered" evidence="4">
    <location>
        <begin position="33"/>
        <end position="86"/>
    </location>
</feature>
<feature type="region of interest" description="Disordered" evidence="4">
    <location>
        <begin position="545"/>
        <end position="567"/>
    </location>
</feature>